<proteinExistence type="inferred from homology"/>
<dbReference type="PANTHER" id="PTHR30237:SF4">
    <property type="entry name" value="LD-CARBOXYPEPTIDASE C-TERMINAL DOMAIN-CONTAINING PROTEIN"/>
    <property type="match status" value="1"/>
</dbReference>
<sequence length="550" mass="59518">MTVSPVSPLDRLRLAVERTAELVQGRAATGLSHDDADPEHGTIATDGAIGFDPVPLLAELDRQGAPVVAIGQVAGILHGSLELTGDLDLLWDGDPARAEAMAKAFAAVGARLLDEEGAELPCTPEAFGARKLDYRTPQASGDLCTPALPWGELDVAGFAARALTTPGPDGTLLRYLRRADLIAMRRAIGRPKDLRRAAELEQLAIVPAAPPKPRPGDRIAVLSAGAGLPQIFPHPHELGLRRLREEYGLEPVEYPTTRVLGASPEDRAADVNAAFADPTVKAVIATIGGEDQITVLPHLDRELIQANPKPFFGYSDNTNLLLLLRNLGIVSYHGASVMVELGRGGRVHPDTDASLRAALFESGPYELRPAERFGDENLDWNQPELLAGEPTDEPGTGWSWHGPERVVDGPGWGGNLEILSWMAMADREIRPVEEYAGGVLLLETSEEMPGGEEVFRILRNLGERGLLRQFPALLMGRAKAWNILAPRTAEEKTAYRTAQREAVLRALTQYAPDTMVVFDVDFGHTDPQTVMPIGGRIRVDGAAKRITVWY</sequence>
<evidence type="ECO:0000313" key="6">
    <source>
        <dbReference type="Proteomes" id="UP000317940"/>
    </source>
</evidence>
<dbReference type="InterPro" id="IPR040921">
    <property type="entry name" value="Peptidase_S66C"/>
</dbReference>
<feature type="domain" description="LD-carboxypeptidase N-terminal" evidence="3">
    <location>
        <begin position="219"/>
        <end position="334"/>
    </location>
</feature>
<keyword evidence="2" id="KW-0378">Hydrolase</keyword>
<comment type="similarity">
    <text evidence="1">Belongs to the peptidase S66 family.</text>
</comment>
<dbReference type="InterPro" id="IPR003507">
    <property type="entry name" value="S66_fam"/>
</dbReference>
<dbReference type="Gene3D" id="3.50.30.60">
    <property type="entry name" value="LD-carboxypeptidase A C-terminal domain-like"/>
    <property type="match status" value="1"/>
</dbReference>
<dbReference type="Pfam" id="PF02016">
    <property type="entry name" value="Peptidase_S66"/>
    <property type="match status" value="1"/>
</dbReference>
<dbReference type="SUPFAM" id="SSF52317">
    <property type="entry name" value="Class I glutamine amidotransferase-like"/>
    <property type="match status" value="1"/>
</dbReference>
<dbReference type="GO" id="GO:0004180">
    <property type="term" value="F:carboxypeptidase activity"/>
    <property type="evidence" value="ECO:0007669"/>
    <property type="project" value="UniProtKB-KW"/>
</dbReference>
<dbReference type="CDD" id="cd07062">
    <property type="entry name" value="Peptidase_S66_mccF_like"/>
    <property type="match status" value="1"/>
</dbReference>
<keyword evidence="6" id="KW-1185">Reference proteome</keyword>
<keyword evidence="5" id="KW-0645">Protease</keyword>
<evidence type="ECO:0000259" key="4">
    <source>
        <dbReference type="Pfam" id="PF17676"/>
    </source>
</evidence>
<dbReference type="PANTHER" id="PTHR30237">
    <property type="entry name" value="MURAMOYLTETRAPEPTIDE CARBOXYPEPTIDASE"/>
    <property type="match status" value="1"/>
</dbReference>
<organism evidence="5 6">
    <name type="scientific">Kitasatospora viridis</name>
    <dbReference type="NCBI Taxonomy" id="281105"/>
    <lineage>
        <taxon>Bacteria</taxon>
        <taxon>Bacillati</taxon>
        <taxon>Actinomycetota</taxon>
        <taxon>Actinomycetes</taxon>
        <taxon>Kitasatosporales</taxon>
        <taxon>Streptomycetaceae</taxon>
        <taxon>Kitasatospora</taxon>
    </lineage>
</organism>
<keyword evidence="5" id="KW-0121">Carboxypeptidase</keyword>
<dbReference type="SUPFAM" id="SSF141986">
    <property type="entry name" value="LD-carboxypeptidase A C-terminal domain-like"/>
    <property type="match status" value="1"/>
</dbReference>
<dbReference type="InterPro" id="IPR027461">
    <property type="entry name" value="Carboxypeptidase_A_C_sf"/>
</dbReference>
<dbReference type="InterPro" id="IPR029062">
    <property type="entry name" value="Class_I_gatase-like"/>
</dbReference>
<dbReference type="Gene3D" id="3.40.50.10740">
    <property type="entry name" value="Class I glutamine amidotransferase-like"/>
    <property type="match status" value="1"/>
</dbReference>
<evidence type="ECO:0000313" key="5">
    <source>
        <dbReference type="EMBL" id="TWF96676.1"/>
    </source>
</evidence>
<comment type="caution">
    <text evidence="5">The sequence shown here is derived from an EMBL/GenBank/DDBJ whole genome shotgun (WGS) entry which is preliminary data.</text>
</comment>
<dbReference type="Proteomes" id="UP000317940">
    <property type="component" value="Unassembled WGS sequence"/>
</dbReference>
<accession>A0A561UBF1</accession>
<evidence type="ECO:0000256" key="2">
    <source>
        <dbReference type="ARBA" id="ARBA00022801"/>
    </source>
</evidence>
<feature type="domain" description="LD-carboxypeptidase C-terminal" evidence="4">
    <location>
        <begin position="409"/>
        <end position="539"/>
    </location>
</feature>
<reference evidence="5 6" key="1">
    <citation type="submission" date="2019-06" db="EMBL/GenBank/DDBJ databases">
        <title>Sequencing the genomes of 1000 actinobacteria strains.</title>
        <authorList>
            <person name="Klenk H.-P."/>
        </authorList>
    </citation>
    <scope>NUCLEOTIDE SEQUENCE [LARGE SCALE GENOMIC DNA]</scope>
    <source>
        <strain evidence="5 6">DSM 44826</strain>
    </source>
</reference>
<protein>
    <submittedName>
        <fullName evidence="5">Muramoyltetrapeptide carboxypeptidase LdcA involved in peptidoglycan recycling</fullName>
    </submittedName>
</protein>
<dbReference type="AlphaFoldDB" id="A0A561UBF1"/>
<evidence type="ECO:0000259" key="3">
    <source>
        <dbReference type="Pfam" id="PF02016"/>
    </source>
</evidence>
<dbReference type="Pfam" id="PF17676">
    <property type="entry name" value="Peptidase_S66C"/>
    <property type="match status" value="1"/>
</dbReference>
<evidence type="ECO:0000256" key="1">
    <source>
        <dbReference type="ARBA" id="ARBA00010233"/>
    </source>
</evidence>
<dbReference type="InterPro" id="IPR027478">
    <property type="entry name" value="LdcA_N"/>
</dbReference>
<dbReference type="EMBL" id="VIWT01000001">
    <property type="protein sequence ID" value="TWF96676.1"/>
    <property type="molecule type" value="Genomic_DNA"/>
</dbReference>
<gene>
    <name evidence="5" type="ORF">FHX73_11448</name>
</gene>
<dbReference type="InterPro" id="IPR040449">
    <property type="entry name" value="Peptidase_S66_N"/>
</dbReference>
<name>A0A561UBF1_9ACTN</name>